<dbReference type="UniPathway" id="UPA00219"/>
<dbReference type="PANTHER" id="PTHR47019:SF1">
    <property type="entry name" value="LIPID II FLIPPASE MURJ"/>
    <property type="match status" value="1"/>
</dbReference>
<evidence type="ECO:0000313" key="10">
    <source>
        <dbReference type="EMBL" id="OGB74321.1"/>
    </source>
</evidence>
<dbReference type="PANTHER" id="PTHR47019">
    <property type="entry name" value="LIPID II FLIPPASE MURJ"/>
    <property type="match status" value="1"/>
</dbReference>
<keyword evidence="7 8" id="KW-0472">Membrane</keyword>
<feature type="transmembrane region" description="Helical" evidence="8">
    <location>
        <begin position="136"/>
        <end position="157"/>
    </location>
</feature>
<feature type="transmembrane region" description="Helical" evidence="8">
    <location>
        <begin position="164"/>
        <end position="186"/>
    </location>
</feature>
<comment type="similarity">
    <text evidence="8 9">Belongs to the MurJ/MviN family.</text>
</comment>
<dbReference type="InterPro" id="IPR004268">
    <property type="entry name" value="MurJ"/>
</dbReference>
<keyword evidence="6 8" id="KW-1133">Transmembrane helix</keyword>
<feature type="transmembrane region" description="Helical" evidence="8">
    <location>
        <begin position="414"/>
        <end position="433"/>
    </location>
</feature>
<dbReference type="EMBL" id="META01000003">
    <property type="protein sequence ID" value="OGB74321.1"/>
    <property type="molecule type" value="Genomic_DNA"/>
</dbReference>
<evidence type="ECO:0000256" key="3">
    <source>
        <dbReference type="ARBA" id="ARBA00022692"/>
    </source>
</evidence>
<comment type="pathway">
    <text evidence="8">Cell wall biogenesis; peptidoglycan biosynthesis.</text>
</comment>
<keyword evidence="4 8" id="KW-0133">Cell shape</keyword>
<evidence type="ECO:0000256" key="8">
    <source>
        <dbReference type="HAMAP-Rule" id="MF_02078"/>
    </source>
</evidence>
<dbReference type="NCBIfam" id="TIGR01695">
    <property type="entry name" value="murJ_mviN"/>
    <property type="match status" value="1"/>
</dbReference>
<feature type="transmembrane region" description="Helical" evidence="8">
    <location>
        <begin position="92"/>
        <end position="116"/>
    </location>
</feature>
<dbReference type="GO" id="GO:0034204">
    <property type="term" value="P:lipid translocation"/>
    <property type="evidence" value="ECO:0007669"/>
    <property type="project" value="TreeGrafter"/>
</dbReference>
<dbReference type="GO" id="GO:0015648">
    <property type="term" value="F:lipid-linked peptidoglycan transporter activity"/>
    <property type="evidence" value="ECO:0007669"/>
    <property type="project" value="UniProtKB-UniRule"/>
</dbReference>
<dbReference type="AlphaFoldDB" id="A0A1F4NSA4"/>
<dbReference type="GO" id="GO:0071555">
    <property type="term" value="P:cell wall organization"/>
    <property type="evidence" value="ECO:0007669"/>
    <property type="project" value="UniProtKB-UniRule"/>
</dbReference>
<keyword evidence="8 9" id="KW-0813">Transport</keyword>
<comment type="subcellular location">
    <subcellularLocation>
        <location evidence="1 8">Cell membrane</location>
        <topology evidence="1 8">Multi-pass membrane protein</topology>
    </subcellularLocation>
</comment>
<feature type="transmembrane region" description="Helical" evidence="8">
    <location>
        <begin position="58"/>
        <end position="80"/>
    </location>
</feature>
<dbReference type="Pfam" id="PF03023">
    <property type="entry name" value="MurJ"/>
    <property type="match status" value="1"/>
</dbReference>
<feature type="transmembrane region" description="Helical" evidence="8">
    <location>
        <begin position="275"/>
        <end position="296"/>
    </location>
</feature>
<feature type="transmembrane region" description="Helical" evidence="8">
    <location>
        <begin position="249"/>
        <end position="269"/>
    </location>
</feature>
<evidence type="ECO:0000313" key="11">
    <source>
        <dbReference type="Proteomes" id="UP000176651"/>
    </source>
</evidence>
<dbReference type="InterPro" id="IPR051050">
    <property type="entry name" value="Lipid_II_flippase_MurJ/MviN"/>
</dbReference>
<comment type="caution">
    <text evidence="10">The sequence shown here is derived from an EMBL/GenBank/DDBJ whole genome shotgun (WGS) entry which is preliminary data.</text>
</comment>
<evidence type="ECO:0000256" key="4">
    <source>
        <dbReference type="ARBA" id="ARBA00022960"/>
    </source>
</evidence>
<feature type="transmembrane region" description="Helical" evidence="8">
    <location>
        <begin position="317"/>
        <end position="341"/>
    </location>
</feature>
<name>A0A1F4NSA4_UNCK3</name>
<keyword evidence="8 9" id="KW-0961">Cell wall biogenesis/degradation</keyword>
<dbReference type="STRING" id="1798535.A2V68_01025"/>
<evidence type="ECO:0000256" key="9">
    <source>
        <dbReference type="PIRNR" id="PIRNR002869"/>
    </source>
</evidence>
<feature type="transmembrane region" description="Helical" evidence="8">
    <location>
        <begin position="12"/>
        <end position="31"/>
    </location>
</feature>
<dbReference type="CDD" id="cd13123">
    <property type="entry name" value="MATE_MurJ_like"/>
    <property type="match status" value="1"/>
</dbReference>
<protein>
    <recommendedName>
        <fullName evidence="8">Probable lipid II flippase MurJ</fullName>
    </recommendedName>
</protein>
<dbReference type="HAMAP" id="MF_02078">
    <property type="entry name" value="MurJ_MviN"/>
    <property type="match status" value="1"/>
</dbReference>
<proteinExistence type="inferred from homology"/>
<keyword evidence="5 8" id="KW-0573">Peptidoglycan synthesis</keyword>
<feature type="transmembrane region" description="Helical" evidence="8">
    <location>
        <begin position="479"/>
        <end position="500"/>
    </location>
</feature>
<feature type="transmembrane region" description="Helical" evidence="8">
    <location>
        <begin position="353"/>
        <end position="375"/>
    </location>
</feature>
<dbReference type="PRINTS" id="PR01806">
    <property type="entry name" value="VIRFACTRMVIN"/>
</dbReference>
<sequence length="523" mass="57104">MRQIITRSSSVFEATMVLAVASLVSRLFGLIRDRTLATHFGAGDILDSYFAAFKIPDLIFNLLILGALSSAFIPVFVEYVRRNGKEEAWSLVNSLVNFGIVVLTGTLLLIAIFAPYLAKFVAPGFEPDKLMMVANLMRVMLLSPLFFGLSNLAGGILNSFKNFIVYAIAPILYNVGIIGGVIFLVPQFGYMGLAYGVVLGAFLHMLIQLPSVFALGYRYRMRIDLKHPALRQIAALMIPRTMGIAAQQVTVLVNTVIASTLAVGSIAVLNLADNIYSLPVSIFGISFAVAVFPTLAERYTLKQVGEFKKDFVQTLRQILYLIIPMTMVYWLLRAQIVRLVLGAGQFGWEDTRFTISVLAFMTIGMAAHAVVPLLARSFYALQDTKTPFLTSLVTLIIDIVAALLLITYLKVVGLALAISIAALVNAITLFWILSLRLGGLPVKQLWNAVVKIVGSSIVMGAMGYGTLQAASWVVDTHTFVGLLTQTLAAIVVAGLTYLAVTRRLGLPEVKMVLRPMSLLLRKE</sequence>
<keyword evidence="2 8" id="KW-1003">Cell membrane</keyword>
<feature type="transmembrane region" description="Helical" evidence="8">
    <location>
        <begin position="387"/>
        <end position="408"/>
    </location>
</feature>
<keyword evidence="3 8" id="KW-0812">Transmembrane</keyword>
<evidence type="ECO:0000256" key="5">
    <source>
        <dbReference type="ARBA" id="ARBA00022984"/>
    </source>
</evidence>
<evidence type="ECO:0000256" key="2">
    <source>
        <dbReference type="ARBA" id="ARBA00022475"/>
    </source>
</evidence>
<evidence type="ECO:0000256" key="7">
    <source>
        <dbReference type="ARBA" id="ARBA00023136"/>
    </source>
</evidence>
<organism evidence="10 11">
    <name type="scientific">candidate division Kazan bacterium RBG_13_50_9</name>
    <dbReference type="NCBI Taxonomy" id="1798535"/>
    <lineage>
        <taxon>Bacteria</taxon>
        <taxon>Bacteria division Kazan-3B-28</taxon>
    </lineage>
</organism>
<feature type="transmembrane region" description="Helical" evidence="8">
    <location>
        <begin position="192"/>
        <end position="217"/>
    </location>
</feature>
<dbReference type="GO" id="GO:0008360">
    <property type="term" value="P:regulation of cell shape"/>
    <property type="evidence" value="ECO:0007669"/>
    <property type="project" value="UniProtKB-UniRule"/>
</dbReference>
<dbReference type="GO" id="GO:0005886">
    <property type="term" value="C:plasma membrane"/>
    <property type="evidence" value="ECO:0007669"/>
    <property type="project" value="UniProtKB-SubCell"/>
</dbReference>
<accession>A0A1F4NSA4</accession>
<reference evidence="10 11" key="1">
    <citation type="journal article" date="2016" name="Nat. Commun.">
        <title>Thousands of microbial genomes shed light on interconnected biogeochemical processes in an aquifer system.</title>
        <authorList>
            <person name="Anantharaman K."/>
            <person name="Brown C.T."/>
            <person name="Hug L.A."/>
            <person name="Sharon I."/>
            <person name="Castelle C.J."/>
            <person name="Probst A.J."/>
            <person name="Thomas B.C."/>
            <person name="Singh A."/>
            <person name="Wilkins M.J."/>
            <person name="Karaoz U."/>
            <person name="Brodie E.L."/>
            <person name="Williams K.H."/>
            <person name="Hubbard S.S."/>
            <person name="Banfield J.F."/>
        </authorList>
    </citation>
    <scope>NUCLEOTIDE SEQUENCE [LARGE SCALE GENOMIC DNA]</scope>
</reference>
<evidence type="ECO:0000256" key="1">
    <source>
        <dbReference type="ARBA" id="ARBA00004651"/>
    </source>
</evidence>
<dbReference type="PIRSF" id="PIRSF002869">
    <property type="entry name" value="MviN"/>
    <property type="match status" value="1"/>
</dbReference>
<evidence type="ECO:0000256" key="6">
    <source>
        <dbReference type="ARBA" id="ARBA00022989"/>
    </source>
</evidence>
<feature type="transmembrane region" description="Helical" evidence="8">
    <location>
        <begin position="445"/>
        <end position="467"/>
    </location>
</feature>
<gene>
    <name evidence="8" type="primary">murJ</name>
    <name evidence="10" type="ORF">A2V68_01025</name>
</gene>
<dbReference type="Proteomes" id="UP000176651">
    <property type="component" value="Unassembled WGS sequence"/>
</dbReference>
<comment type="function">
    <text evidence="8 9">Involved in peptidoglycan biosynthesis. Transports lipid-linked peptidoglycan precursors from the inner to the outer leaflet of the cytoplasmic membrane.</text>
</comment>
<dbReference type="GO" id="GO:0009252">
    <property type="term" value="P:peptidoglycan biosynthetic process"/>
    <property type="evidence" value="ECO:0007669"/>
    <property type="project" value="UniProtKB-UniRule"/>
</dbReference>